<accession>A0A1Y0I4X2</accession>
<keyword evidence="3" id="KW-1185">Reference proteome</keyword>
<dbReference type="EMBL" id="CP021425">
    <property type="protein sequence ID" value="ARU55461.1"/>
    <property type="molecule type" value="Genomic_DNA"/>
</dbReference>
<dbReference type="Proteomes" id="UP000196027">
    <property type="component" value="Chromosome"/>
</dbReference>
<reference evidence="2 3" key="1">
    <citation type="submission" date="2017-05" db="EMBL/GenBank/DDBJ databases">
        <title>Genomic insights into alkan degradation activity of Oleiphilus messinensis.</title>
        <authorList>
            <person name="Kozyavkin S.A."/>
            <person name="Slesarev A.I."/>
            <person name="Golyshin P.N."/>
            <person name="Korzhenkov A."/>
            <person name="Golyshina O.N."/>
            <person name="Toshchakov S.V."/>
        </authorList>
    </citation>
    <scope>NUCLEOTIDE SEQUENCE [LARGE SCALE GENOMIC DNA]</scope>
    <source>
        <strain evidence="2 3">ME102</strain>
    </source>
</reference>
<protein>
    <submittedName>
        <fullName evidence="2">Membrane protein</fullName>
    </submittedName>
</protein>
<evidence type="ECO:0000256" key="1">
    <source>
        <dbReference type="SAM" id="Phobius"/>
    </source>
</evidence>
<evidence type="ECO:0000313" key="2">
    <source>
        <dbReference type="EMBL" id="ARU55461.1"/>
    </source>
</evidence>
<feature type="transmembrane region" description="Helical" evidence="1">
    <location>
        <begin position="88"/>
        <end position="107"/>
    </location>
</feature>
<proteinExistence type="predicted"/>
<organism evidence="2 3">
    <name type="scientific">Oleiphilus messinensis</name>
    <dbReference type="NCBI Taxonomy" id="141451"/>
    <lineage>
        <taxon>Bacteria</taxon>
        <taxon>Pseudomonadati</taxon>
        <taxon>Pseudomonadota</taxon>
        <taxon>Gammaproteobacteria</taxon>
        <taxon>Oceanospirillales</taxon>
        <taxon>Oleiphilaceae</taxon>
        <taxon>Oleiphilus</taxon>
    </lineage>
</organism>
<keyword evidence="1" id="KW-0472">Membrane</keyword>
<keyword evidence="1" id="KW-1133">Transmembrane helix</keyword>
<gene>
    <name evidence="2" type="ORF">OLMES_1384</name>
</gene>
<evidence type="ECO:0000313" key="3">
    <source>
        <dbReference type="Proteomes" id="UP000196027"/>
    </source>
</evidence>
<dbReference type="AlphaFoldDB" id="A0A1Y0I4X2"/>
<name>A0A1Y0I4X2_9GAMM</name>
<sequence length="110" mass="12609">MDISAFQEFKLQMMTLTGLSRDALHIHAGMLCMMIYCAISRQRLGQWGPWIAVMIMACAAEGLDFWDDINAYGSWRWKRSVHDIINTMVWPSLLLLIGRFMPSLLAGSKR</sequence>
<dbReference type="KEGG" id="ome:OLMES_1384"/>
<feature type="transmembrane region" description="Helical" evidence="1">
    <location>
        <begin position="47"/>
        <end position="66"/>
    </location>
</feature>
<keyword evidence="1" id="KW-0812">Transmembrane</keyword>
<feature type="transmembrane region" description="Helical" evidence="1">
    <location>
        <begin position="23"/>
        <end position="40"/>
    </location>
</feature>